<feature type="non-terminal residue" evidence="1">
    <location>
        <position position="1"/>
    </location>
</feature>
<dbReference type="SUPFAM" id="SSF52540">
    <property type="entry name" value="P-loop containing nucleoside triphosphate hydrolases"/>
    <property type="match status" value="1"/>
</dbReference>
<comment type="caution">
    <text evidence="1">The sequence shown here is derived from an EMBL/GenBank/DDBJ whole genome shotgun (WGS) entry which is preliminary data.</text>
</comment>
<accession>A0A2M6W561</accession>
<protein>
    <submittedName>
        <fullName evidence="1">ABC transporter ATP-binding protein</fullName>
    </submittedName>
</protein>
<dbReference type="Proteomes" id="UP000231183">
    <property type="component" value="Unassembled WGS sequence"/>
</dbReference>
<dbReference type="GO" id="GO:0005524">
    <property type="term" value="F:ATP binding"/>
    <property type="evidence" value="ECO:0007669"/>
    <property type="project" value="UniProtKB-KW"/>
</dbReference>
<name>A0A2M6W561_9BACT</name>
<evidence type="ECO:0000313" key="1">
    <source>
        <dbReference type="EMBL" id="PIT87875.1"/>
    </source>
</evidence>
<gene>
    <name evidence="1" type="ORF">COU31_00890</name>
</gene>
<dbReference type="Gene3D" id="3.40.50.300">
    <property type="entry name" value="P-loop containing nucleotide triphosphate hydrolases"/>
    <property type="match status" value="1"/>
</dbReference>
<dbReference type="AlphaFoldDB" id="A0A2M6W561"/>
<dbReference type="InterPro" id="IPR027417">
    <property type="entry name" value="P-loop_NTPase"/>
</dbReference>
<feature type="non-terminal residue" evidence="1">
    <location>
        <position position="47"/>
    </location>
</feature>
<keyword evidence="1" id="KW-0067">ATP-binding</keyword>
<sequence length="47" mass="5340">GRKIGFIFQSFNLIPNLTAKENVSLPMMFQGIDEVERDAKAMDLLKL</sequence>
<organism evidence="1 2">
    <name type="scientific">Candidatus Magasanikbacteria bacterium CG10_big_fil_rev_8_21_14_0_10_40_10</name>
    <dbReference type="NCBI Taxonomy" id="1974648"/>
    <lineage>
        <taxon>Bacteria</taxon>
        <taxon>Candidatus Magasanikiibacteriota</taxon>
    </lineage>
</organism>
<evidence type="ECO:0000313" key="2">
    <source>
        <dbReference type="Proteomes" id="UP000231183"/>
    </source>
</evidence>
<reference evidence="2" key="1">
    <citation type="submission" date="2017-09" db="EMBL/GenBank/DDBJ databases">
        <title>Depth-based differentiation of microbial function through sediment-hosted aquifers and enrichment of novel symbionts in the deep terrestrial subsurface.</title>
        <authorList>
            <person name="Probst A.J."/>
            <person name="Ladd B."/>
            <person name="Jarett J.K."/>
            <person name="Geller-Mcgrath D.E."/>
            <person name="Sieber C.M.K."/>
            <person name="Emerson J.B."/>
            <person name="Anantharaman K."/>
            <person name="Thomas B.C."/>
            <person name="Malmstrom R."/>
            <person name="Stieglmeier M."/>
            <person name="Klingl A."/>
            <person name="Woyke T."/>
            <person name="Ryan C.M."/>
            <person name="Banfield J.F."/>
        </authorList>
    </citation>
    <scope>NUCLEOTIDE SEQUENCE [LARGE SCALE GENOMIC DNA]</scope>
</reference>
<dbReference type="EMBL" id="PFBX01000005">
    <property type="protein sequence ID" value="PIT87875.1"/>
    <property type="molecule type" value="Genomic_DNA"/>
</dbReference>
<proteinExistence type="predicted"/>
<keyword evidence="1" id="KW-0547">Nucleotide-binding</keyword>